<gene>
    <name evidence="1" type="ORF">STAS_03765</name>
</gene>
<dbReference type="Proteomes" id="UP000325081">
    <property type="component" value="Unassembled WGS sequence"/>
</dbReference>
<keyword evidence="2" id="KW-1185">Reference proteome</keyword>
<protein>
    <submittedName>
        <fullName evidence="1">Packaging protein 1</fullName>
    </submittedName>
</protein>
<evidence type="ECO:0000313" key="1">
    <source>
        <dbReference type="EMBL" id="GER28011.1"/>
    </source>
</evidence>
<dbReference type="EMBL" id="BKCP01002225">
    <property type="protein sequence ID" value="GER28011.1"/>
    <property type="molecule type" value="Genomic_DNA"/>
</dbReference>
<proteinExistence type="predicted"/>
<evidence type="ECO:0000313" key="2">
    <source>
        <dbReference type="Proteomes" id="UP000325081"/>
    </source>
</evidence>
<name>A0A5A7P5W0_STRAF</name>
<comment type="caution">
    <text evidence="1">The sequence shown here is derived from an EMBL/GenBank/DDBJ whole genome shotgun (WGS) entry which is preliminary data.</text>
</comment>
<organism evidence="1 2">
    <name type="scientific">Striga asiatica</name>
    <name type="common">Asiatic witchweed</name>
    <name type="synonym">Buchnera asiatica</name>
    <dbReference type="NCBI Taxonomy" id="4170"/>
    <lineage>
        <taxon>Eukaryota</taxon>
        <taxon>Viridiplantae</taxon>
        <taxon>Streptophyta</taxon>
        <taxon>Embryophyta</taxon>
        <taxon>Tracheophyta</taxon>
        <taxon>Spermatophyta</taxon>
        <taxon>Magnoliopsida</taxon>
        <taxon>eudicotyledons</taxon>
        <taxon>Gunneridae</taxon>
        <taxon>Pentapetalae</taxon>
        <taxon>asterids</taxon>
        <taxon>lamiids</taxon>
        <taxon>Lamiales</taxon>
        <taxon>Orobanchaceae</taxon>
        <taxon>Buchnereae</taxon>
        <taxon>Striga</taxon>
    </lineage>
</organism>
<accession>A0A5A7P5W0</accession>
<feature type="non-terminal residue" evidence="1">
    <location>
        <position position="1"/>
    </location>
</feature>
<reference evidence="2" key="1">
    <citation type="journal article" date="2019" name="Curr. Biol.">
        <title>Genome Sequence of Striga asiatica Provides Insight into the Evolution of Plant Parasitism.</title>
        <authorList>
            <person name="Yoshida S."/>
            <person name="Kim S."/>
            <person name="Wafula E.K."/>
            <person name="Tanskanen J."/>
            <person name="Kim Y.M."/>
            <person name="Honaas L."/>
            <person name="Yang Z."/>
            <person name="Spallek T."/>
            <person name="Conn C.E."/>
            <person name="Ichihashi Y."/>
            <person name="Cheong K."/>
            <person name="Cui S."/>
            <person name="Der J.P."/>
            <person name="Gundlach H."/>
            <person name="Jiao Y."/>
            <person name="Hori C."/>
            <person name="Ishida J.K."/>
            <person name="Kasahara H."/>
            <person name="Kiba T."/>
            <person name="Kim M.S."/>
            <person name="Koo N."/>
            <person name="Laohavisit A."/>
            <person name="Lee Y.H."/>
            <person name="Lumba S."/>
            <person name="McCourt P."/>
            <person name="Mortimer J.C."/>
            <person name="Mutuku J.M."/>
            <person name="Nomura T."/>
            <person name="Sasaki-Sekimoto Y."/>
            <person name="Seto Y."/>
            <person name="Wang Y."/>
            <person name="Wakatake T."/>
            <person name="Sakakibara H."/>
            <person name="Demura T."/>
            <person name="Yamaguchi S."/>
            <person name="Yoneyama K."/>
            <person name="Manabe R.I."/>
            <person name="Nelson D.C."/>
            <person name="Schulman A.H."/>
            <person name="Timko M.P."/>
            <person name="dePamphilis C.W."/>
            <person name="Choi D."/>
            <person name="Shirasu K."/>
        </authorList>
    </citation>
    <scope>NUCLEOTIDE SEQUENCE [LARGE SCALE GENOMIC DNA]</scope>
    <source>
        <strain evidence="2">cv. UVA1</strain>
    </source>
</reference>
<dbReference type="AlphaFoldDB" id="A0A5A7P5W0"/>
<sequence length="127" mass="14297">TLLGVPRSRQSTMEGLCIFRHCPSQSLPVPEGTLVPQTRTRAPSSCRATFDSLVVINTLLPWLLYGKKCITLSHASVFQMSSITIRYRRPNNLLYTASPNSCSLVWPNLSSLQHRRIFNKIPLELIS</sequence>